<dbReference type="EMBL" id="MCHY01000002">
    <property type="protein sequence ID" value="RKD26802.1"/>
    <property type="molecule type" value="Genomic_DNA"/>
</dbReference>
<comment type="caution">
    <text evidence="1">The sequence shown here is derived from an EMBL/GenBank/DDBJ whole genome shotgun (WGS) entry which is preliminary data.</text>
</comment>
<reference evidence="1 2" key="1">
    <citation type="submission" date="2016-08" db="EMBL/GenBank/DDBJ databases">
        <title>Novel Firmicute Genomes.</title>
        <authorList>
            <person name="Poppleton D.I."/>
            <person name="Gribaldo S."/>
        </authorList>
    </citation>
    <scope>NUCLEOTIDE SEQUENCE [LARGE SCALE GENOMIC DNA]</scope>
    <source>
        <strain evidence="1 2">RAOx-1</strain>
    </source>
</reference>
<keyword evidence="2" id="KW-1185">Reference proteome</keyword>
<accession>A0A419SQN2</accession>
<dbReference type="AlphaFoldDB" id="A0A419SQN2"/>
<sequence>MFFNRRKEAEPIEEVMTDIWDCVTEDCSGWARKDFSFSSEPVCPFCEGAMIAESKMLPVLNDRIQNR</sequence>
<dbReference type="InterPro" id="IPR025916">
    <property type="entry name" value="YdjO"/>
</dbReference>
<protein>
    <recommendedName>
        <fullName evidence="3">Cold-shock protein</fullName>
    </recommendedName>
</protein>
<dbReference type="Pfam" id="PF14169">
    <property type="entry name" value="YdjO"/>
    <property type="match status" value="1"/>
</dbReference>
<evidence type="ECO:0008006" key="3">
    <source>
        <dbReference type="Google" id="ProtNLM"/>
    </source>
</evidence>
<proteinExistence type="predicted"/>
<evidence type="ECO:0000313" key="2">
    <source>
        <dbReference type="Proteomes" id="UP000284219"/>
    </source>
</evidence>
<dbReference type="RefSeq" id="WP_245983221.1">
    <property type="nucleotide sequence ID" value="NZ_MCHY01000002.1"/>
</dbReference>
<gene>
    <name evidence="1" type="ORF">BEP19_16530</name>
</gene>
<dbReference type="Proteomes" id="UP000284219">
    <property type="component" value="Unassembled WGS sequence"/>
</dbReference>
<name>A0A419SQN2_9BACL</name>
<evidence type="ECO:0000313" key="1">
    <source>
        <dbReference type="EMBL" id="RKD26802.1"/>
    </source>
</evidence>
<organism evidence="1 2">
    <name type="scientific">Ammoniphilus oxalaticus</name>
    <dbReference type="NCBI Taxonomy" id="66863"/>
    <lineage>
        <taxon>Bacteria</taxon>
        <taxon>Bacillati</taxon>
        <taxon>Bacillota</taxon>
        <taxon>Bacilli</taxon>
        <taxon>Bacillales</taxon>
        <taxon>Paenibacillaceae</taxon>
        <taxon>Aneurinibacillus group</taxon>
        <taxon>Ammoniphilus</taxon>
    </lineage>
</organism>